<gene>
    <name evidence="1" type="ORF">GCM10017056_39970</name>
</gene>
<dbReference type="EMBL" id="BNCJ01000016">
    <property type="protein sequence ID" value="GHF64773.1"/>
    <property type="molecule type" value="Genomic_DNA"/>
</dbReference>
<dbReference type="AlphaFoldDB" id="A0A8J3M928"/>
<evidence type="ECO:0000313" key="1">
    <source>
        <dbReference type="EMBL" id="GHF64773.1"/>
    </source>
</evidence>
<name>A0A8J3M928_9RHOB</name>
<protein>
    <submittedName>
        <fullName evidence="1">Uncharacterized protein</fullName>
    </submittedName>
</protein>
<organism evidence="1 2">
    <name type="scientific">Seohaeicola zhoushanensis</name>
    <dbReference type="NCBI Taxonomy" id="1569283"/>
    <lineage>
        <taxon>Bacteria</taxon>
        <taxon>Pseudomonadati</taxon>
        <taxon>Pseudomonadota</taxon>
        <taxon>Alphaproteobacteria</taxon>
        <taxon>Rhodobacterales</taxon>
        <taxon>Roseobacteraceae</taxon>
        <taxon>Seohaeicola</taxon>
    </lineage>
</organism>
<dbReference type="Proteomes" id="UP000626220">
    <property type="component" value="Unassembled WGS sequence"/>
</dbReference>
<reference evidence="1" key="1">
    <citation type="journal article" date="2014" name="Int. J. Syst. Evol. Microbiol.">
        <title>Complete genome sequence of Corynebacterium casei LMG S-19264T (=DSM 44701T), isolated from a smear-ripened cheese.</title>
        <authorList>
            <consortium name="US DOE Joint Genome Institute (JGI-PGF)"/>
            <person name="Walter F."/>
            <person name="Albersmeier A."/>
            <person name="Kalinowski J."/>
            <person name="Ruckert C."/>
        </authorList>
    </citation>
    <scope>NUCLEOTIDE SEQUENCE</scope>
    <source>
        <strain evidence="1">KCTC 42650</strain>
    </source>
</reference>
<sequence>MGIHDVHVLEPETIGVRLEVVEPPAFESPRAEIEDHDVAALGYEIMRDP</sequence>
<comment type="caution">
    <text evidence="1">The sequence shown here is derived from an EMBL/GenBank/DDBJ whole genome shotgun (WGS) entry which is preliminary data.</text>
</comment>
<keyword evidence="2" id="KW-1185">Reference proteome</keyword>
<proteinExistence type="predicted"/>
<reference evidence="1" key="2">
    <citation type="submission" date="2020-09" db="EMBL/GenBank/DDBJ databases">
        <authorList>
            <person name="Sun Q."/>
            <person name="Kim S."/>
        </authorList>
    </citation>
    <scope>NUCLEOTIDE SEQUENCE</scope>
    <source>
        <strain evidence="1">KCTC 42650</strain>
    </source>
</reference>
<accession>A0A8J3M928</accession>
<evidence type="ECO:0000313" key="2">
    <source>
        <dbReference type="Proteomes" id="UP000626220"/>
    </source>
</evidence>